<organism evidence="1 2">
    <name type="scientific">Oldenlandia corymbosa var. corymbosa</name>
    <dbReference type="NCBI Taxonomy" id="529605"/>
    <lineage>
        <taxon>Eukaryota</taxon>
        <taxon>Viridiplantae</taxon>
        <taxon>Streptophyta</taxon>
        <taxon>Embryophyta</taxon>
        <taxon>Tracheophyta</taxon>
        <taxon>Spermatophyta</taxon>
        <taxon>Magnoliopsida</taxon>
        <taxon>eudicotyledons</taxon>
        <taxon>Gunneridae</taxon>
        <taxon>Pentapetalae</taxon>
        <taxon>asterids</taxon>
        <taxon>lamiids</taxon>
        <taxon>Gentianales</taxon>
        <taxon>Rubiaceae</taxon>
        <taxon>Rubioideae</taxon>
        <taxon>Spermacoceae</taxon>
        <taxon>Hedyotis-Oldenlandia complex</taxon>
        <taxon>Oldenlandia</taxon>
    </lineage>
</organism>
<dbReference type="AlphaFoldDB" id="A0AAV1E8R5"/>
<keyword evidence="2" id="KW-1185">Reference proteome</keyword>
<reference evidence="1" key="1">
    <citation type="submission" date="2023-03" db="EMBL/GenBank/DDBJ databases">
        <authorList>
            <person name="Julca I."/>
        </authorList>
    </citation>
    <scope>NUCLEOTIDE SEQUENCE</scope>
</reference>
<name>A0AAV1E8R5_OLDCO</name>
<evidence type="ECO:0000313" key="2">
    <source>
        <dbReference type="Proteomes" id="UP001161247"/>
    </source>
</evidence>
<sequence>MSTSSSSFNGNDGNTGYLRFERLGCRKYAMRTGFELSKTPKNPNRLYHDCPNHEFIDWVVPIGGDVGNGVNDARRRDGGWVARSHEYDGQNGRYEMRNSNCNCASHEFDGQNGSGVIDSGLASVELLKSCITI</sequence>
<evidence type="ECO:0000313" key="1">
    <source>
        <dbReference type="EMBL" id="CAI9116048.1"/>
    </source>
</evidence>
<dbReference type="EMBL" id="OX459125">
    <property type="protein sequence ID" value="CAI9116048.1"/>
    <property type="molecule type" value="Genomic_DNA"/>
</dbReference>
<accession>A0AAV1E8R5</accession>
<dbReference type="Proteomes" id="UP001161247">
    <property type="component" value="Chromosome 8"/>
</dbReference>
<proteinExistence type="predicted"/>
<protein>
    <submittedName>
        <fullName evidence="1">OLC1v1017096C1</fullName>
    </submittedName>
</protein>
<gene>
    <name evidence="1" type="ORF">OLC1_LOCUS22436</name>
</gene>